<evidence type="ECO:0000256" key="2">
    <source>
        <dbReference type="SAM" id="Phobius"/>
    </source>
</evidence>
<keyword evidence="5" id="KW-1185">Reference proteome</keyword>
<keyword evidence="2" id="KW-1133">Transmembrane helix</keyword>
<evidence type="ECO:0000313" key="4">
    <source>
        <dbReference type="EMBL" id="MZI93243.1"/>
    </source>
</evidence>
<dbReference type="Proteomes" id="UP000462621">
    <property type="component" value="Unassembled WGS sequence"/>
</dbReference>
<evidence type="ECO:0000256" key="1">
    <source>
        <dbReference type="SAM" id="MobiDB-lite"/>
    </source>
</evidence>
<accession>A0A7X4LJP4</accession>
<feature type="transmembrane region" description="Helical" evidence="2">
    <location>
        <begin position="378"/>
        <end position="399"/>
    </location>
</feature>
<comment type="caution">
    <text evidence="4">The sequence shown here is derived from an EMBL/GenBank/DDBJ whole genome shotgun (WGS) entry which is preliminary data.</text>
</comment>
<feature type="region of interest" description="Disordered" evidence="1">
    <location>
        <begin position="102"/>
        <end position="151"/>
    </location>
</feature>
<feature type="compositionally biased region" description="Acidic residues" evidence="1">
    <location>
        <begin position="104"/>
        <end position="135"/>
    </location>
</feature>
<name>A0A7X4LJP4_9VIBR</name>
<evidence type="ECO:0008006" key="6">
    <source>
        <dbReference type="Google" id="ProtNLM"/>
    </source>
</evidence>
<feature type="compositionally biased region" description="Acidic residues" evidence="1">
    <location>
        <begin position="167"/>
        <end position="198"/>
    </location>
</feature>
<feature type="region of interest" description="Disordered" evidence="1">
    <location>
        <begin position="167"/>
        <end position="209"/>
    </location>
</feature>
<dbReference type="RefSeq" id="WP_161154543.1">
    <property type="nucleotide sequence ID" value="NZ_WEKT01000011.1"/>
</dbReference>
<dbReference type="AlphaFoldDB" id="A0A7X4LJP4"/>
<feature type="chain" id="PRO_5030748177" description="Methyl-accepting chemotaxis protein" evidence="3">
    <location>
        <begin position="20"/>
        <end position="402"/>
    </location>
</feature>
<keyword evidence="2" id="KW-0472">Membrane</keyword>
<feature type="signal peptide" evidence="3">
    <location>
        <begin position="1"/>
        <end position="19"/>
    </location>
</feature>
<gene>
    <name evidence="4" type="ORF">F9817_08540</name>
</gene>
<organism evidence="4 5">
    <name type="scientific">Vibrio eleionomae</name>
    <dbReference type="NCBI Taxonomy" id="2653505"/>
    <lineage>
        <taxon>Bacteria</taxon>
        <taxon>Pseudomonadati</taxon>
        <taxon>Pseudomonadota</taxon>
        <taxon>Gammaproteobacteria</taxon>
        <taxon>Vibrionales</taxon>
        <taxon>Vibrionaceae</taxon>
        <taxon>Vibrio</taxon>
    </lineage>
</organism>
<evidence type="ECO:0000313" key="5">
    <source>
        <dbReference type="Proteomes" id="UP000462621"/>
    </source>
</evidence>
<evidence type="ECO:0000256" key="3">
    <source>
        <dbReference type="SAM" id="SignalP"/>
    </source>
</evidence>
<keyword evidence="3" id="KW-0732">Signal</keyword>
<feature type="compositionally biased region" description="Low complexity" evidence="1">
    <location>
        <begin position="199"/>
        <end position="209"/>
    </location>
</feature>
<sequence>MKRFLFLLLFIVLPSVANANYKVTGLYSYSPNQDIADACGVSVGVVFSSISCTADITVGSNVYHVSSIYLYNGNTLIYASYTKNSSTSGSSVPIAYISSTSDALDSDGDGVSDEDEAAEEGDASDDDTSDLEDDGWTVNDDGSVEPQDGICPDGYSLSLTLCYADSDDTSDDSSGDTGDDSSDDSSGDTSDDSSDDSSDVSSDNSDVVSALDETTSAVNSVKTAIDDASSDITNAVNQASSDNSEKLDALNQSVTAGSGDIVDAVQNNTDTLGEGISSLDASIDDLSDQMGTLLNGTSEFSNPTTNGFSDSVLGDALSSAETELEETKAEYQDLLENPPDFLGSTTFDGGSYTGLTLTVKGQSVDFDLFDSLGSNVSLIRSVIIFVATVSGGLIILSAGRRG</sequence>
<protein>
    <recommendedName>
        <fullName evidence="6">Methyl-accepting chemotaxis protein</fullName>
    </recommendedName>
</protein>
<proteinExistence type="predicted"/>
<reference evidence="4 5" key="1">
    <citation type="submission" date="2019-10" db="EMBL/GenBank/DDBJ databases">
        <title>Vibrio sp. nov. isolated from a shrimp pond.</title>
        <authorList>
            <person name="Gomez-Gil B."/>
            <person name="Enciso-Ibarra J."/>
            <person name="Enciso-Ibarra K."/>
            <person name="Bolan-Mejia C."/>
        </authorList>
    </citation>
    <scope>NUCLEOTIDE SEQUENCE [LARGE SCALE GENOMIC DNA]</scope>
    <source>
        <strain evidence="4 5">CAIM 722</strain>
    </source>
</reference>
<keyword evidence="2" id="KW-0812">Transmembrane</keyword>
<dbReference type="EMBL" id="WEKT01000011">
    <property type="protein sequence ID" value="MZI93243.1"/>
    <property type="molecule type" value="Genomic_DNA"/>
</dbReference>